<feature type="compositionally biased region" description="Pro residues" evidence="1">
    <location>
        <begin position="523"/>
        <end position="542"/>
    </location>
</feature>
<gene>
    <name evidence="3" type="ORF">CYMTET_47857</name>
</gene>
<dbReference type="EMBL" id="LGRX02033167">
    <property type="protein sequence ID" value="KAK3242452.1"/>
    <property type="molecule type" value="Genomic_DNA"/>
</dbReference>
<feature type="compositionally biased region" description="Pro residues" evidence="1">
    <location>
        <begin position="554"/>
        <end position="573"/>
    </location>
</feature>
<dbReference type="PANTHER" id="PTHR24543">
    <property type="entry name" value="MULTICOPPER OXIDASE-RELATED"/>
    <property type="match status" value="1"/>
</dbReference>
<dbReference type="CDD" id="cd00057">
    <property type="entry name" value="FA58C"/>
    <property type="match status" value="1"/>
</dbReference>
<evidence type="ECO:0000256" key="1">
    <source>
        <dbReference type="SAM" id="MobiDB-lite"/>
    </source>
</evidence>
<dbReference type="Proteomes" id="UP001190700">
    <property type="component" value="Unassembled WGS sequence"/>
</dbReference>
<dbReference type="SUPFAM" id="SSF49785">
    <property type="entry name" value="Galactose-binding domain-like"/>
    <property type="match status" value="1"/>
</dbReference>
<feature type="region of interest" description="Disordered" evidence="1">
    <location>
        <begin position="518"/>
        <end position="601"/>
    </location>
</feature>
<dbReference type="InterPro" id="IPR008979">
    <property type="entry name" value="Galactose-bd-like_sf"/>
</dbReference>
<dbReference type="AlphaFoldDB" id="A0AAE0EWA7"/>
<dbReference type="PROSITE" id="PS50022">
    <property type="entry name" value="FA58C_3"/>
    <property type="match status" value="1"/>
</dbReference>
<dbReference type="Pfam" id="PF00754">
    <property type="entry name" value="F5_F8_type_C"/>
    <property type="match status" value="1"/>
</dbReference>
<evidence type="ECO:0000313" key="3">
    <source>
        <dbReference type="EMBL" id="KAK3242452.1"/>
    </source>
</evidence>
<sequence>MPPPVTAGTENNKGMLDDVGAWAAGRDAAGEWYQLDIGSVQLVIGVVTQGRYRGGFTGWEPVHEWVTSYRVTYSLDGVTWSDYNNGASFTGNTDSNTKVTNSLTSASGSRQSQMLDGLEARYLRILPLTWHNHISMRAGVVLCSGGAPPHLKELYCFDNSSHTLWHPTTPAGCTSVLRDSNEWWLKYSISAEQAVTSVGILPFGDMTHDVLAYEVYICNPRPGLGVDPQDQSSSNGYYLAASSDIPTDCSTRLKACSATVGTTTEQQCGGWGDATVGRFFALKITATGGRYLVPAVLGVPWVREVYWYGHPAPPPPSPPPPRRHHASPPSPPNTGVQNLNAQTSVSTNCGGDPGLSADGDASNYWDPGVLCRDGYNDWWLKYTLAEEQVVTGVGLLPQGDVYHDVMAYEVYVCSPRPGLGVDPDNQTAAHGYRLPTTSHINTTCTARVQSCSATVGQTALQTCTGWNTVGRHWALRITALGGKFLQPPRESEPWISEVYQAALQRSSTVTSSPRRYLLSTVTAPPPPPSPALPSIPTAPTPPSSTSSAPLCSPLSPPPPSPPPPSLPPSPPPTMNIGVGDSYGTFHGLGPTPHACSSRTSHLSRGSMRAPLMALLWLRLGIIGSSDVEKVVWF</sequence>
<comment type="caution">
    <text evidence="3">The sequence shown here is derived from an EMBL/GenBank/DDBJ whole genome shotgun (WGS) entry which is preliminary data.</text>
</comment>
<dbReference type="InterPro" id="IPR000421">
    <property type="entry name" value="FA58C"/>
</dbReference>
<protein>
    <recommendedName>
        <fullName evidence="2">F5/8 type C domain-containing protein</fullName>
    </recommendedName>
</protein>
<feature type="domain" description="F5/8 type C" evidence="2">
    <location>
        <begin position="1"/>
        <end position="143"/>
    </location>
</feature>
<dbReference type="SMART" id="SM00231">
    <property type="entry name" value="FA58C"/>
    <property type="match status" value="1"/>
</dbReference>
<proteinExistence type="predicted"/>
<feature type="compositionally biased region" description="Low complexity" evidence="1">
    <location>
        <begin position="543"/>
        <end position="553"/>
    </location>
</feature>
<dbReference type="Gene3D" id="2.60.120.260">
    <property type="entry name" value="Galactose-binding domain-like"/>
    <property type="match status" value="1"/>
</dbReference>
<evidence type="ECO:0000259" key="2">
    <source>
        <dbReference type="PROSITE" id="PS50022"/>
    </source>
</evidence>
<name>A0AAE0EWA7_9CHLO</name>
<feature type="region of interest" description="Disordered" evidence="1">
    <location>
        <begin position="314"/>
        <end position="353"/>
    </location>
</feature>
<accession>A0AAE0EWA7</accession>
<keyword evidence="4" id="KW-1185">Reference proteome</keyword>
<evidence type="ECO:0000313" key="4">
    <source>
        <dbReference type="Proteomes" id="UP001190700"/>
    </source>
</evidence>
<reference evidence="3 4" key="1">
    <citation type="journal article" date="2015" name="Genome Biol. Evol.">
        <title>Comparative Genomics of a Bacterivorous Green Alga Reveals Evolutionary Causalities and Consequences of Phago-Mixotrophic Mode of Nutrition.</title>
        <authorList>
            <person name="Burns J.A."/>
            <person name="Paasch A."/>
            <person name="Narechania A."/>
            <person name="Kim E."/>
        </authorList>
    </citation>
    <scope>NUCLEOTIDE SEQUENCE [LARGE SCALE GENOMIC DNA]</scope>
    <source>
        <strain evidence="3 4">PLY_AMNH</strain>
    </source>
</reference>
<organism evidence="3 4">
    <name type="scientific">Cymbomonas tetramitiformis</name>
    <dbReference type="NCBI Taxonomy" id="36881"/>
    <lineage>
        <taxon>Eukaryota</taxon>
        <taxon>Viridiplantae</taxon>
        <taxon>Chlorophyta</taxon>
        <taxon>Pyramimonadophyceae</taxon>
        <taxon>Pyramimonadales</taxon>
        <taxon>Pyramimonadaceae</taxon>
        <taxon>Cymbomonas</taxon>
    </lineage>
</organism>
<feature type="compositionally biased region" description="Polar residues" evidence="1">
    <location>
        <begin position="333"/>
        <end position="349"/>
    </location>
</feature>